<dbReference type="EMBL" id="CP098400">
    <property type="protein sequence ID" value="URW80065.1"/>
    <property type="molecule type" value="Genomic_DNA"/>
</dbReference>
<proteinExistence type="predicted"/>
<dbReference type="Gene3D" id="1.10.3410.10">
    <property type="entry name" value="putative deoxyguanosinetriphosphate triphosphohydrolase like domain"/>
    <property type="match status" value="1"/>
</dbReference>
<evidence type="ECO:0000313" key="4">
    <source>
        <dbReference type="EMBL" id="URW80065.1"/>
    </source>
</evidence>
<keyword evidence="5" id="KW-1185">Reference proteome</keyword>
<gene>
    <name evidence="4" type="primary">dgt</name>
    <name evidence="4" type="ORF">M9189_01655</name>
</gene>
<reference evidence="4" key="2">
    <citation type="submission" date="2022-06" db="EMBL/GenBank/DDBJ databases">
        <title>Xiashengella guii gen. nov. sp. nov., a bacterium isolated form anaerobic digestion tank.</title>
        <authorList>
            <person name="Huang H."/>
        </authorList>
    </citation>
    <scope>NUCLEOTIDE SEQUENCE</scope>
    <source>
        <strain evidence="4">Ai-910</strain>
    </source>
</reference>
<sequence length="453" mass="50916">MMNWEKLLSGNRTGPKDNDKEQHDRSNFQRDYDRLVFSSPFRRLQDKTQVFPLPGSVFVHNRLTHSLEVASVGRSLGTSISRYLVDVLKVKNPLANELGSVTAAACLAHDMGNPPFGHSGEKAISLFFKEGEGQKYRALIDDEAVWNDFIAFEGNANALRLLTHRFAGRRDGGFKLTLTTVASVVKYPYASGTVGLKKYGFFQSEKETYYHIANELGIEEIPGQPGVFMRHPIVYLVEAADDICYQVMDIEDAHKLGILSTEETRSLLLGFFDKVEEKARLDRINEICKDVTDTNEQIAYIRALVIGKLVRECSDIFIKNHDEILSGTFKGSLIEHLSGASGEGIKACERTGYDIIYCHPTVKEIEIAGFRILGSLLKEFTHAVMNPDEHFSGLLLPFIPQQYRVLRDAPVHQKIQTVLDFVSGMTDLYALDLYRKVNGHNVTAKRFGSFPSK</sequence>
<dbReference type="CDD" id="cd00077">
    <property type="entry name" value="HDc"/>
    <property type="match status" value="1"/>
</dbReference>
<dbReference type="PANTHER" id="PTHR11373:SF32">
    <property type="entry name" value="DEOXYGUANOSINETRIPHOSPHATE TRIPHOSPHOHYDROLASE"/>
    <property type="match status" value="1"/>
</dbReference>
<reference evidence="4" key="1">
    <citation type="submission" date="2022-05" db="EMBL/GenBank/DDBJ databases">
        <authorList>
            <person name="Sun X."/>
        </authorList>
    </citation>
    <scope>NUCLEOTIDE SEQUENCE</scope>
    <source>
        <strain evidence="4">Ai-910</strain>
    </source>
</reference>
<protein>
    <submittedName>
        <fullName evidence="4">DNTP triphosphohydrolase</fullName>
    </submittedName>
</protein>
<dbReference type="AlphaFoldDB" id="A0A9J6ZR21"/>
<dbReference type="KEGG" id="alkq:M9189_01655"/>
<dbReference type="Gene3D" id="1.10.3550.10">
    <property type="entry name" value="eoxyguanosinetriphosphate triphosphohydrolase domain-like"/>
    <property type="match status" value="1"/>
</dbReference>
<dbReference type="InterPro" id="IPR050135">
    <property type="entry name" value="dGTPase-like"/>
</dbReference>
<dbReference type="Proteomes" id="UP001056426">
    <property type="component" value="Chromosome"/>
</dbReference>
<dbReference type="NCBIfam" id="TIGR01353">
    <property type="entry name" value="dGTP_triPase"/>
    <property type="match status" value="1"/>
</dbReference>
<feature type="domain" description="HD/PDEase" evidence="3">
    <location>
        <begin position="58"/>
        <end position="255"/>
    </location>
</feature>
<dbReference type="Pfam" id="PF01966">
    <property type="entry name" value="HD"/>
    <property type="match status" value="1"/>
</dbReference>
<dbReference type="InterPro" id="IPR026875">
    <property type="entry name" value="PHydrolase_assoc_dom"/>
</dbReference>
<feature type="compositionally biased region" description="Basic and acidic residues" evidence="2">
    <location>
        <begin position="14"/>
        <end position="26"/>
    </location>
</feature>
<evidence type="ECO:0000313" key="5">
    <source>
        <dbReference type="Proteomes" id="UP001056426"/>
    </source>
</evidence>
<dbReference type="PANTHER" id="PTHR11373">
    <property type="entry name" value="DEOXYNUCLEOSIDE TRIPHOSPHATE TRIPHOSPHOHYDROLASE"/>
    <property type="match status" value="1"/>
</dbReference>
<organism evidence="4 5">
    <name type="scientific">Xiashengella succiniciproducens</name>
    <dbReference type="NCBI Taxonomy" id="2949635"/>
    <lineage>
        <taxon>Bacteria</taxon>
        <taxon>Pseudomonadati</taxon>
        <taxon>Bacteroidota</taxon>
        <taxon>Bacteroidia</taxon>
        <taxon>Marinilabiliales</taxon>
        <taxon>Marinilabiliaceae</taxon>
        <taxon>Xiashengella</taxon>
    </lineage>
</organism>
<keyword evidence="1" id="KW-0378">Hydrolase</keyword>
<dbReference type="RefSeq" id="WP_250724177.1">
    <property type="nucleotide sequence ID" value="NZ_CP098400.1"/>
</dbReference>
<evidence type="ECO:0000256" key="1">
    <source>
        <dbReference type="ARBA" id="ARBA00022801"/>
    </source>
</evidence>
<dbReference type="InterPro" id="IPR027432">
    <property type="entry name" value="dGTP_triphosphohydrolase_C"/>
</dbReference>
<dbReference type="InterPro" id="IPR003607">
    <property type="entry name" value="HD/PDEase_dom"/>
</dbReference>
<evidence type="ECO:0000256" key="2">
    <source>
        <dbReference type="SAM" id="MobiDB-lite"/>
    </source>
</evidence>
<dbReference type="InterPro" id="IPR023293">
    <property type="entry name" value="dGTP_triP_hydro_central_sf"/>
</dbReference>
<dbReference type="Gene3D" id="1.10.3210.10">
    <property type="entry name" value="Hypothetical protein af1432"/>
    <property type="match status" value="1"/>
</dbReference>
<dbReference type="Pfam" id="PF13286">
    <property type="entry name" value="HD_assoc"/>
    <property type="match status" value="1"/>
</dbReference>
<dbReference type="InterPro" id="IPR006261">
    <property type="entry name" value="dGTPase"/>
</dbReference>
<name>A0A9J6ZR21_9BACT</name>
<dbReference type="GO" id="GO:0008832">
    <property type="term" value="F:dGTPase activity"/>
    <property type="evidence" value="ECO:0007669"/>
    <property type="project" value="TreeGrafter"/>
</dbReference>
<dbReference type="SUPFAM" id="SSF109604">
    <property type="entry name" value="HD-domain/PDEase-like"/>
    <property type="match status" value="1"/>
</dbReference>
<evidence type="ECO:0000259" key="3">
    <source>
        <dbReference type="SMART" id="SM00471"/>
    </source>
</evidence>
<accession>A0A9J6ZR21</accession>
<feature type="region of interest" description="Disordered" evidence="2">
    <location>
        <begin position="1"/>
        <end position="26"/>
    </location>
</feature>
<dbReference type="GO" id="GO:0006203">
    <property type="term" value="P:dGTP catabolic process"/>
    <property type="evidence" value="ECO:0007669"/>
    <property type="project" value="TreeGrafter"/>
</dbReference>
<dbReference type="InterPro" id="IPR006674">
    <property type="entry name" value="HD_domain"/>
</dbReference>
<dbReference type="SMART" id="SM00471">
    <property type="entry name" value="HDc"/>
    <property type="match status" value="1"/>
</dbReference>